<sequence>MSYHRLSPLTLKTAFCGRKSWPLFLLLLFWCGKKEIKVCISWVNYPFYRVLSILSLNELNRCFEYCFSFSFTNLPVKPFLIYLLLQSGDEYLTNLLSLSLSLSLSSESK</sequence>
<evidence type="ECO:0000313" key="2">
    <source>
        <dbReference type="Proteomes" id="UP000000768"/>
    </source>
</evidence>
<dbReference type="Gramene" id="OQU91086">
    <property type="protein sequence ID" value="OQU91086"/>
    <property type="gene ID" value="SORBI_3001G110950"/>
</dbReference>
<dbReference type="InParanoid" id="A0A1Z5S5K4"/>
<name>A0A1Z5S5K4_SORBI</name>
<reference evidence="2" key="2">
    <citation type="journal article" date="2018" name="Plant J.">
        <title>The Sorghum bicolor reference genome: improved assembly, gene annotations, a transcriptome atlas, and signatures of genome organization.</title>
        <authorList>
            <person name="McCormick R.F."/>
            <person name="Truong S.K."/>
            <person name="Sreedasyam A."/>
            <person name="Jenkins J."/>
            <person name="Shu S."/>
            <person name="Sims D."/>
            <person name="Kennedy M."/>
            <person name="Amirebrahimi M."/>
            <person name="Weers B.D."/>
            <person name="McKinley B."/>
            <person name="Mattison A."/>
            <person name="Morishige D.T."/>
            <person name="Grimwood J."/>
            <person name="Schmutz J."/>
            <person name="Mullet J.E."/>
        </authorList>
    </citation>
    <scope>NUCLEOTIDE SEQUENCE [LARGE SCALE GENOMIC DNA]</scope>
    <source>
        <strain evidence="2">cv. BTx623</strain>
    </source>
</reference>
<reference evidence="1 2" key="1">
    <citation type="journal article" date="2009" name="Nature">
        <title>The Sorghum bicolor genome and the diversification of grasses.</title>
        <authorList>
            <person name="Paterson A.H."/>
            <person name="Bowers J.E."/>
            <person name="Bruggmann R."/>
            <person name="Dubchak I."/>
            <person name="Grimwood J."/>
            <person name="Gundlach H."/>
            <person name="Haberer G."/>
            <person name="Hellsten U."/>
            <person name="Mitros T."/>
            <person name="Poliakov A."/>
            <person name="Schmutz J."/>
            <person name="Spannagl M."/>
            <person name="Tang H."/>
            <person name="Wang X."/>
            <person name="Wicker T."/>
            <person name="Bharti A.K."/>
            <person name="Chapman J."/>
            <person name="Feltus F.A."/>
            <person name="Gowik U."/>
            <person name="Grigoriev I.V."/>
            <person name="Lyons E."/>
            <person name="Maher C.A."/>
            <person name="Martis M."/>
            <person name="Narechania A."/>
            <person name="Otillar R.P."/>
            <person name="Penning B.W."/>
            <person name="Salamov A.A."/>
            <person name="Wang Y."/>
            <person name="Zhang L."/>
            <person name="Carpita N.C."/>
            <person name="Freeling M."/>
            <person name="Gingle A.R."/>
            <person name="Hash C.T."/>
            <person name="Keller B."/>
            <person name="Klein P."/>
            <person name="Kresovich S."/>
            <person name="McCann M.C."/>
            <person name="Ming R."/>
            <person name="Peterson D.G."/>
            <person name="Mehboob-ur-Rahman"/>
            <person name="Ware D."/>
            <person name="Westhoff P."/>
            <person name="Mayer K.F."/>
            <person name="Messing J."/>
            <person name="Rokhsar D.S."/>
        </authorList>
    </citation>
    <scope>NUCLEOTIDE SEQUENCE [LARGE SCALE GENOMIC DNA]</scope>
    <source>
        <strain evidence="2">cv. BTx623</strain>
    </source>
</reference>
<protein>
    <submittedName>
        <fullName evidence="1">Uncharacterized protein</fullName>
    </submittedName>
</protein>
<dbReference type="EMBL" id="CM000760">
    <property type="protein sequence ID" value="OQU91086.1"/>
    <property type="molecule type" value="Genomic_DNA"/>
</dbReference>
<dbReference type="AlphaFoldDB" id="A0A1Z5S5K4"/>
<gene>
    <name evidence="1" type="ORF">SORBI_3001G110950</name>
</gene>
<proteinExistence type="predicted"/>
<evidence type="ECO:0000313" key="1">
    <source>
        <dbReference type="EMBL" id="OQU91086.1"/>
    </source>
</evidence>
<accession>A0A1Z5S5K4</accession>
<dbReference type="Proteomes" id="UP000000768">
    <property type="component" value="Chromosome 1"/>
</dbReference>
<organism evidence="1 2">
    <name type="scientific">Sorghum bicolor</name>
    <name type="common">Sorghum</name>
    <name type="synonym">Sorghum vulgare</name>
    <dbReference type="NCBI Taxonomy" id="4558"/>
    <lineage>
        <taxon>Eukaryota</taxon>
        <taxon>Viridiplantae</taxon>
        <taxon>Streptophyta</taxon>
        <taxon>Embryophyta</taxon>
        <taxon>Tracheophyta</taxon>
        <taxon>Spermatophyta</taxon>
        <taxon>Magnoliopsida</taxon>
        <taxon>Liliopsida</taxon>
        <taxon>Poales</taxon>
        <taxon>Poaceae</taxon>
        <taxon>PACMAD clade</taxon>
        <taxon>Panicoideae</taxon>
        <taxon>Andropogonodae</taxon>
        <taxon>Andropogoneae</taxon>
        <taxon>Sorghinae</taxon>
        <taxon>Sorghum</taxon>
    </lineage>
</organism>
<keyword evidence="2" id="KW-1185">Reference proteome</keyword>